<dbReference type="InterPro" id="IPR004942">
    <property type="entry name" value="Roadblock/LAMTOR2_dom"/>
</dbReference>
<dbReference type="GO" id="GO:0005737">
    <property type="term" value="C:cytoplasm"/>
    <property type="evidence" value="ECO:0007669"/>
    <property type="project" value="UniProtKB-UniRule"/>
</dbReference>
<evidence type="ECO:0007829" key="13">
    <source>
        <dbReference type="PDB" id="7K58"/>
    </source>
</evidence>
<proteinExistence type="evidence at protein level"/>
<evidence type="ECO:0000256" key="5">
    <source>
        <dbReference type="ARBA" id="ARBA00022701"/>
    </source>
</evidence>
<keyword evidence="7 10" id="KW-0505">Motor protein</keyword>
<evidence type="ECO:0000256" key="2">
    <source>
        <dbReference type="ARBA" id="ARBA00007191"/>
    </source>
</evidence>
<dbReference type="PDB" id="7K58">
    <property type="method" value="EM"/>
    <property type="resolution" value="4.00 A"/>
    <property type="chains" value="G=1-96"/>
</dbReference>
<evidence type="ECO:0000256" key="9">
    <source>
        <dbReference type="ARBA" id="ARBA00025362"/>
    </source>
</evidence>
<evidence type="ECO:0000313" key="12">
    <source>
        <dbReference type="EMBL" id="ABF50904.1"/>
    </source>
</evidence>
<dbReference type="GO" id="GO:0007018">
    <property type="term" value="P:microtubule-based movement"/>
    <property type="evidence" value="ECO:0007669"/>
    <property type="project" value="UniProtKB-UniRule"/>
</dbReference>
<evidence type="ECO:0000256" key="4">
    <source>
        <dbReference type="ARBA" id="ARBA00022490"/>
    </source>
</evidence>
<comment type="function">
    <text evidence="9">Acts as one of several non-catalytic accessory components of the cytoplasmic dynein 1 complex that are thought to be involved in linking dynein to cargos and to adapter proteins that regulate dynein function. Cytoplasmic dynein 1 acts as a motor for the intracellular retrograde motility of vesicles and organelles along microtubules.</text>
</comment>
<evidence type="ECO:0000256" key="6">
    <source>
        <dbReference type="ARBA" id="ARBA00023017"/>
    </source>
</evidence>
<dbReference type="SMART" id="SM00960">
    <property type="entry name" value="Robl_LC7"/>
    <property type="match status" value="1"/>
</dbReference>
<dbReference type="Gene3D" id="3.30.450.30">
    <property type="entry name" value="Dynein light chain 2a, cytoplasmic"/>
    <property type="match status" value="1"/>
</dbReference>
<feature type="domain" description="Roadblock/LAMTOR2" evidence="11">
    <location>
        <begin position="4"/>
        <end position="93"/>
    </location>
</feature>
<keyword evidence="5 10" id="KW-0493">Microtubule</keyword>
<dbReference type="PANTHER" id="PTHR10779">
    <property type="entry name" value="DYNEIN LIGHT CHAIN ROADBLOCK"/>
    <property type="match status" value="1"/>
</dbReference>
<dbReference type="SUPFAM" id="SSF103196">
    <property type="entry name" value="Roadblock/LC7 domain"/>
    <property type="match status" value="1"/>
</dbReference>
<evidence type="ECO:0000256" key="3">
    <source>
        <dbReference type="ARBA" id="ARBA00022448"/>
    </source>
</evidence>
<keyword evidence="13" id="KW-0002">3D-structure</keyword>
<dbReference type="EMBL" id="DQ490243">
    <property type="protein sequence ID" value="ABF50904.1"/>
    <property type="molecule type" value="Genomic_DNA"/>
</dbReference>
<dbReference type="PIRSF" id="PIRSF009998">
    <property type="entry name" value="DLC7"/>
    <property type="match status" value="1"/>
</dbReference>
<protein>
    <recommendedName>
        <fullName evidence="10">Dynein light chain roadblock</fullName>
    </recommendedName>
</protein>
<organism evidence="12">
    <name type="scientific">Tetrahymena thermophila</name>
    <dbReference type="NCBI Taxonomy" id="5911"/>
    <lineage>
        <taxon>Eukaryota</taxon>
        <taxon>Sar</taxon>
        <taxon>Alveolata</taxon>
        <taxon>Ciliophora</taxon>
        <taxon>Intramacronucleata</taxon>
        <taxon>Oligohymenophorea</taxon>
        <taxon>Hymenostomatida</taxon>
        <taxon>Tetrahymenina</taxon>
        <taxon>Tetrahymenidae</taxon>
        <taxon>Tetrahymena</taxon>
    </lineage>
</organism>
<evidence type="ECO:0000256" key="7">
    <source>
        <dbReference type="ARBA" id="ARBA00023175"/>
    </source>
</evidence>
<dbReference type="EMDB" id="EMD-22677"/>
<dbReference type="AlphaFoldDB" id="Q1HFX1"/>
<dbReference type="GO" id="GO:0005874">
    <property type="term" value="C:microtubule"/>
    <property type="evidence" value="ECO:0007669"/>
    <property type="project" value="UniProtKB-UniRule"/>
</dbReference>
<dbReference type="InterPro" id="IPR016561">
    <property type="entry name" value="DYNLRB1/2"/>
</dbReference>
<dbReference type="OMA" id="NNSTIEY"/>
<reference evidence="12" key="1">
    <citation type="submission" date="2006-04" db="EMBL/GenBank/DDBJ databases">
        <title>The Dynein Light Chain Family in Tetrahymena thermophila.</title>
        <authorList>
            <person name="Wilkes D.E."/>
            <person name="Rajagopalan V."/>
            <person name="Chan C.W.C."/>
            <person name="Kniazeva E."/>
            <person name="Wiedeman A.E."/>
            <person name="Asai D.J."/>
        </authorList>
    </citation>
    <scope>NUCLEOTIDE SEQUENCE</scope>
</reference>
<evidence type="ECO:0000256" key="8">
    <source>
        <dbReference type="ARBA" id="ARBA00023212"/>
    </source>
</evidence>
<name>Q1HFX1_TETTH</name>
<evidence type="ECO:0000259" key="11">
    <source>
        <dbReference type="SMART" id="SM00960"/>
    </source>
</evidence>
<comment type="subcellular location">
    <subcellularLocation>
        <location evidence="1 10">Cytoplasm</location>
        <location evidence="1 10">Cytoskeleton</location>
    </subcellularLocation>
</comment>
<dbReference type="FunFam" id="3.30.450.30:FF:000011">
    <property type="entry name" value="Dynein light chain roadblock"/>
    <property type="match status" value="1"/>
</dbReference>
<keyword evidence="4 10" id="KW-0963">Cytoplasm</keyword>
<dbReference type="GO" id="GO:0005868">
    <property type="term" value="C:cytoplasmic dynein complex"/>
    <property type="evidence" value="ECO:0007669"/>
    <property type="project" value="UniProtKB-UniRule"/>
</dbReference>
<dbReference type="GO" id="GO:0045505">
    <property type="term" value="F:dynein intermediate chain binding"/>
    <property type="evidence" value="ECO:0007669"/>
    <property type="project" value="UniProtKB-UniRule"/>
</dbReference>
<reference evidence="13" key="2">
    <citation type="journal article" date="2021" name="Nat. Struct. Mol. Biol.">
        <title>Structures of outer-arm dynein array on microtubule doublet reveal a motor coordination mechanism.</title>
        <authorList>
            <person name="Rao Q."/>
            <person name="Han L."/>
            <person name="Wang Y."/>
            <person name="Chai P."/>
            <person name="Kuo Y.W."/>
            <person name="Yang R."/>
            <person name="Hu F."/>
            <person name="Yang Y."/>
            <person name="Howard J."/>
            <person name="Zhang K."/>
        </authorList>
    </citation>
    <scope>STRUCTURE BY ELECTRON MICROSCOPY (4.00 ANGSTROMS) OF 1-96</scope>
</reference>
<comment type="similarity">
    <text evidence="2 10">Belongs to the GAMAD family.</text>
</comment>
<keyword evidence="8 10" id="KW-0206">Cytoskeleton</keyword>
<accession>Q1HFX1</accession>
<dbReference type="SMR" id="Q1HFX1"/>
<dbReference type="Pfam" id="PF03259">
    <property type="entry name" value="Robl_LC7"/>
    <property type="match status" value="1"/>
</dbReference>
<evidence type="ECO:0000256" key="1">
    <source>
        <dbReference type="ARBA" id="ARBA00004245"/>
    </source>
</evidence>
<keyword evidence="3 10" id="KW-0813">Transport</keyword>
<sequence length="103" mass="11614">MSEVEDTLNRIKTHKTVLGYLIVNSEGGVVRGAFKDEEESKNIANSIPLLTKKARSVVRDLDPTNDLVFLRIQTKLNEIMVAPDDEFSLIVIQTKGEKRDEND</sequence>
<evidence type="ECO:0000256" key="10">
    <source>
        <dbReference type="PIRNR" id="PIRNR009998"/>
    </source>
</evidence>
<keyword evidence="6 10" id="KW-0243">Dynein</keyword>